<organism evidence="1 2">
    <name type="scientific">Golovinomyces cichoracearum</name>
    <dbReference type="NCBI Taxonomy" id="62708"/>
    <lineage>
        <taxon>Eukaryota</taxon>
        <taxon>Fungi</taxon>
        <taxon>Dikarya</taxon>
        <taxon>Ascomycota</taxon>
        <taxon>Pezizomycotina</taxon>
        <taxon>Leotiomycetes</taxon>
        <taxon>Erysiphales</taxon>
        <taxon>Erysiphaceae</taxon>
        <taxon>Golovinomyces</taxon>
    </lineage>
</organism>
<sequence>GSIGAFYRPSEQTSIVWESPLLRPSVSLGEIGLKQPDVENIFFQGGFYEEEGFGYHVGVKKFCSIDCRSKAVCTETLFRAWMSSIKQESATPIFEMNEYVFVDKGGLLGPSQRRVRVKFGDLTKKQKKEFLLARVLRRQATIQKWKEVTYERRELIYNAAATKPQFNECMSLWKRKGLVTNTRCDLDKILQAIDVGHLSLTGPNSSLSTDAHSILKVDAGDGIELELISSHTRIEARVSSFIFLSMRGNVYKMSFNERLGFKGFLEGKVKHANSLRNNVGYQEVNTAYTSQYYRFSPVNPNAKIIIAGRSEEGR</sequence>
<comment type="caution">
    <text evidence="1">The sequence shown here is derived from an EMBL/GenBank/DDBJ whole genome shotgun (WGS) entry which is preliminary data.</text>
</comment>
<feature type="non-terminal residue" evidence="1">
    <location>
        <position position="1"/>
    </location>
</feature>
<name>A0A420J1W7_9PEZI</name>
<reference evidence="1 2" key="1">
    <citation type="journal article" date="2018" name="BMC Genomics">
        <title>Comparative genome analyses reveal sequence features reflecting distinct modes of host-adaptation between dicot and monocot powdery mildew.</title>
        <authorList>
            <person name="Wu Y."/>
            <person name="Ma X."/>
            <person name="Pan Z."/>
            <person name="Kale S.D."/>
            <person name="Song Y."/>
            <person name="King H."/>
            <person name="Zhang Q."/>
            <person name="Presley C."/>
            <person name="Deng X."/>
            <person name="Wei C.I."/>
            <person name="Xiao S."/>
        </authorList>
    </citation>
    <scope>NUCLEOTIDE SEQUENCE [LARGE SCALE GENOMIC DNA]</scope>
    <source>
        <strain evidence="1">UCSC1</strain>
    </source>
</reference>
<protein>
    <submittedName>
        <fullName evidence="1">Uncharacterized protein</fullName>
    </submittedName>
</protein>
<dbReference type="EMBL" id="MCBR01003295">
    <property type="protein sequence ID" value="RKF80799.1"/>
    <property type="molecule type" value="Genomic_DNA"/>
</dbReference>
<accession>A0A420J1W7</accession>
<dbReference type="Proteomes" id="UP000285405">
    <property type="component" value="Unassembled WGS sequence"/>
</dbReference>
<evidence type="ECO:0000313" key="2">
    <source>
        <dbReference type="Proteomes" id="UP000285405"/>
    </source>
</evidence>
<gene>
    <name evidence="1" type="ORF">GcC1_032036</name>
</gene>
<evidence type="ECO:0000313" key="1">
    <source>
        <dbReference type="EMBL" id="RKF80799.1"/>
    </source>
</evidence>
<dbReference type="AlphaFoldDB" id="A0A420J1W7"/>
<proteinExistence type="predicted"/>